<evidence type="ECO:0000313" key="2">
    <source>
        <dbReference type="Proteomes" id="UP000887159"/>
    </source>
</evidence>
<proteinExistence type="predicted"/>
<name>A0A8X6VS15_TRICX</name>
<dbReference type="Proteomes" id="UP000887159">
    <property type="component" value="Unassembled WGS sequence"/>
</dbReference>
<reference evidence="1" key="1">
    <citation type="submission" date="2020-08" db="EMBL/GenBank/DDBJ databases">
        <title>Multicomponent nature underlies the extraordinary mechanical properties of spider dragline silk.</title>
        <authorList>
            <person name="Kono N."/>
            <person name="Nakamura H."/>
            <person name="Mori M."/>
            <person name="Yoshida Y."/>
            <person name="Ohtoshi R."/>
            <person name="Malay A.D."/>
            <person name="Moran D.A.P."/>
            <person name="Tomita M."/>
            <person name="Numata K."/>
            <person name="Arakawa K."/>
        </authorList>
    </citation>
    <scope>NUCLEOTIDE SEQUENCE</scope>
</reference>
<comment type="caution">
    <text evidence="1">The sequence shown here is derived from an EMBL/GenBank/DDBJ whole genome shotgun (WGS) entry which is preliminary data.</text>
</comment>
<protein>
    <submittedName>
        <fullName evidence="1">Uncharacterized protein</fullName>
    </submittedName>
</protein>
<gene>
    <name evidence="1" type="ORF">TNCV_2147121</name>
</gene>
<dbReference type="EMBL" id="BMAU01021354">
    <property type="protein sequence ID" value="GFY20019.1"/>
    <property type="molecule type" value="Genomic_DNA"/>
</dbReference>
<keyword evidence="2" id="KW-1185">Reference proteome</keyword>
<evidence type="ECO:0000313" key="1">
    <source>
        <dbReference type="EMBL" id="GFY20019.1"/>
    </source>
</evidence>
<accession>A0A8X6VS15</accession>
<organism evidence="1 2">
    <name type="scientific">Trichonephila clavipes</name>
    <name type="common">Golden silk orbweaver</name>
    <name type="synonym">Nephila clavipes</name>
    <dbReference type="NCBI Taxonomy" id="2585209"/>
    <lineage>
        <taxon>Eukaryota</taxon>
        <taxon>Metazoa</taxon>
        <taxon>Ecdysozoa</taxon>
        <taxon>Arthropoda</taxon>
        <taxon>Chelicerata</taxon>
        <taxon>Arachnida</taxon>
        <taxon>Araneae</taxon>
        <taxon>Araneomorphae</taxon>
        <taxon>Entelegynae</taxon>
        <taxon>Araneoidea</taxon>
        <taxon>Nephilidae</taxon>
        <taxon>Trichonephila</taxon>
    </lineage>
</organism>
<dbReference type="AlphaFoldDB" id="A0A8X6VS15"/>
<sequence>MKRSKNTLKNHSKEQRILDSPTSISTYIIKKISTNIGHDSINFDQYVPYGYVRERGSATRGLLVTDLVILNHGQVTRTIPELAPLSPNYHTNGRTLELWTDLTCIAPLHGGSLVVLDSNSWHASHDPIPGPLGYRSSFLMNTVDLMFVKQIRYYWSISN</sequence>